<evidence type="ECO:0000313" key="4">
    <source>
        <dbReference type="EMBL" id="CAB4204308.1"/>
    </source>
</evidence>
<evidence type="ECO:0000313" key="2">
    <source>
        <dbReference type="EMBL" id="CAB4173254.1"/>
    </source>
</evidence>
<name>A0A6J5QKM4_9CAUD</name>
<gene>
    <name evidence="3" type="ORF">UFOVP1115_51</name>
    <name evidence="4" type="ORF">UFOVP1390_51</name>
    <name evidence="5" type="ORF">UFOVP1567_50</name>
    <name evidence="1" type="ORF">UFOVP626_45</name>
    <name evidence="2" type="ORF">UFOVP951_40</name>
</gene>
<proteinExistence type="predicted"/>
<accession>A0A6J5QKM4</accession>
<evidence type="ECO:0000313" key="3">
    <source>
        <dbReference type="EMBL" id="CAB4184913.1"/>
    </source>
</evidence>
<evidence type="ECO:0000313" key="5">
    <source>
        <dbReference type="EMBL" id="CAB5238481.1"/>
    </source>
</evidence>
<protein>
    <submittedName>
        <fullName evidence="3">Uncharacterized protein</fullName>
    </submittedName>
</protein>
<dbReference type="EMBL" id="LR796605">
    <property type="protein sequence ID" value="CAB4153954.1"/>
    <property type="molecule type" value="Genomic_DNA"/>
</dbReference>
<dbReference type="EMBL" id="LR796900">
    <property type="protein sequence ID" value="CAB4173254.1"/>
    <property type="molecule type" value="Genomic_DNA"/>
</dbReference>
<dbReference type="EMBL" id="LR797336">
    <property type="protein sequence ID" value="CAB4204308.1"/>
    <property type="molecule type" value="Genomic_DNA"/>
</dbReference>
<dbReference type="EMBL" id="LR798459">
    <property type="protein sequence ID" value="CAB5238481.1"/>
    <property type="molecule type" value="Genomic_DNA"/>
</dbReference>
<organism evidence="3">
    <name type="scientific">uncultured Caudovirales phage</name>
    <dbReference type="NCBI Taxonomy" id="2100421"/>
    <lineage>
        <taxon>Viruses</taxon>
        <taxon>Duplodnaviria</taxon>
        <taxon>Heunggongvirae</taxon>
        <taxon>Uroviricota</taxon>
        <taxon>Caudoviricetes</taxon>
        <taxon>Peduoviridae</taxon>
        <taxon>Maltschvirus</taxon>
        <taxon>Maltschvirus maltsch</taxon>
    </lineage>
</organism>
<sequence>MDKQQRQHLTECESREWKQRYKQKIKQLGKVKAQTWWFQVKDDILRIRGQDGLNILTDEMNRQQHDANSLQS</sequence>
<evidence type="ECO:0000313" key="1">
    <source>
        <dbReference type="EMBL" id="CAB4153954.1"/>
    </source>
</evidence>
<dbReference type="EMBL" id="LR797068">
    <property type="protein sequence ID" value="CAB4184913.1"/>
    <property type="molecule type" value="Genomic_DNA"/>
</dbReference>
<reference evidence="3" key="1">
    <citation type="submission" date="2020-05" db="EMBL/GenBank/DDBJ databases">
        <authorList>
            <person name="Chiriac C."/>
            <person name="Salcher M."/>
            <person name="Ghai R."/>
            <person name="Kavagutti S V."/>
        </authorList>
    </citation>
    <scope>NUCLEOTIDE SEQUENCE</scope>
</reference>